<accession>A0A444F7D6</accession>
<comment type="caution">
    <text evidence="3">The sequence shown here is derived from an EMBL/GenBank/DDBJ whole genome shotgun (WGS) entry which is preliminary data.</text>
</comment>
<dbReference type="Proteomes" id="UP000287651">
    <property type="component" value="Unassembled WGS sequence"/>
</dbReference>
<dbReference type="InterPro" id="IPR000988">
    <property type="entry name" value="Ribosomal_eL24-rel_N"/>
</dbReference>
<evidence type="ECO:0000256" key="1">
    <source>
        <dbReference type="ARBA" id="ARBA00005647"/>
    </source>
</evidence>
<evidence type="ECO:0000313" key="3">
    <source>
        <dbReference type="EMBL" id="RRT39862.1"/>
    </source>
</evidence>
<sequence>FLFTNSKFKRYFHNRLNPAKLTRTVMYRKEHKKDIHAEAVKEKGVLPQRNLIQCPLSEILWKSFRRGELRRLKFVMLLGKQQSGIILHN</sequence>
<organism evidence="3 4">
    <name type="scientific">Ensete ventricosum</name>
    <name type="common">Abyssinian banana</name>
    <name type="synonym">Musa ensete</name>
    <dbReference type="NCBI Taxonomy" id="4639"/>
    <lineage>
        <taxon>Eukaryota</taxon>
        <taxon>Viridiplantae</taxon>
        <taxon>Streptophyta</taxon>
        <taxon>Embryophyta</taxon>
        <taxon>Tracheophyta</taxon>
        <taxon>Spermatophyta</taxon>
        <taxon>Magnoliopsida</taxon>
        <taxon>Liliopsida</taxon>
        <taxon>Zingiberales</taxon>
        <taxon>Musaceae</taxon>
        <taxon>Ensete</taxon>
    </lineage>
</organism>
<feature type="non-terminal residue" evidence="3">
    <location>
        <position position="1"/>
    </location>
</feature>
<dbReference type="Gene3D" id="2.30.170.20">
    <property type="entry name" value="Ribosomal protein L24e"/>
    <property type="match status" value="1"/>
</dbReference>
<dbReference type="AlphaFoldDB" id="A0A444F7D6"/>
<reference evidence="3 4" key="1">
    <citation type="journal article" date="2014" name="Agronomy (Basel)">
        <title>A Draft Genome Sequence for Ensete ventricosum, the Drought-Tolerant Tree Against Hunger.</title>
        <authorList>
            <person name="Harrison J."/>
            <person name="Moore K.A."/>
            <person name="Paszkiewicz K."/>
            <person name="Jones T."/>
            <person name="Grant M."/>
            <person name="Ambacheew D."/>
            <person name="Muzemil S."/>
            <person name="Studholme D.J."/>
        </authorList>
    </citation>
    <scope>NUCLEOTIDE SEQUENCE [LARGE SCALE GENOMIC DNA]</scope>
</reference>
<evidence type="ECO:0000259" key="2">
    <source>
        <dbReference type="Pfam" id="PF01246"/>
    </source>
</evidence>
<dbReference type="EMBL" id="AMZH03019819">
    <property type="protein sequence ID" value="RRT39862.1"/>
    <property type="molecule type" value="Genomic_DNA"/>
</dbReference>
<dbReference type="Pfam" id="PF01246">
    <property type="entry name" value="Ribosomal_L24e"/>
    <property type="match status" value="1"/>
</dbReference>
<evidence type="ECO:0000313" key="4">
    <source>
        <dbReference type="Proteomes" id="UP000287651"/>
    </source>
</evidence>
<feature type="domain" description="Large ribosomal subunit protein eL24-related N-terminal" evidence="2">
    <location>
        <begin position="1"/>
        <end position="37"/>
    </location>
</feature>
<comment type="similarity">
    <text evidence="1">Belongs to the eukaryotic ribosomal protein eL24 family.</text>
</comment>
<proteinExistence type="inferred from homology"/>
<dbReference type="InterPro" id="IPR038630">
    <property type="entry name" value="L24e/L24_sf"/>
</dbReference>
<gene>
    <name evidence="3" type="ORF">B296_00053580</name>
</gene>
<name>A0A444F7D6_ENSVE</name>
<protein>
    <recommendedName>
        <fullName evidence="2">Large ribosomal subunit protein eL24-related N-terminal domain-containing protein</fullName>
    </recommendedName>
</protein>